<dbReference type="RefSeq" id="XP_005780330.1">
    <property type="nucleotide sequence ID" value="XM_005780273.1"/>
</dbReference>
<dbReference type="GO" id="GO:0035556">
    <property type="term" value="P:intracellular signal transduction"/>
    <property type="evidence" value="ECO:0007669"/>
    <property type="project" value="InterPro"/>
</dbReference>
<proteinExistence type="predicted"/>
<accession>R1EY49</accession>
<feature type="domain" description="Phosphatidylinositol-specific phospholipase C X" evidence="1">
    <location>
        <begin position="54"/>
        <end position="164"/>
    </location>
</feature>
<evidence type="ECO:0000259" key="1">
    <source>
        <dbReference type="SMART" id="SM00148"/>
    </source>
</evidence>
<dbReference type="GO" id="GO:0004435">
    <property type="term" value="F:phosphatidylinositol-4,5-bisphosphate phospholipase C activity"/>
    <property type="evidence" value="ECO:0007669"/>
    <property type="project" value="TreeGrafter"/>
</dbReference>
<dbReference type="GO" id="GO:0006629">
    <property type="term" value="P:lipid metabolic process"/>
    <property type="evidence" value="ECO:0007669"/>
    <property type="project" value="InterPro"/>
</dbReference>
<name>R1EY49_EMIHU</name>
<dbReference type="InterPro" id="IPR000909">
    <property type="entry name" value="PLipase_C_PInositol-sp_X_dom"/>
</dbReference>
<dbReference type="InterPro" id="IPR001192">
    <property type="entry name" value="PI-PLC_fam"/>
</dbReference>
<evidence type="ECO:0000313" key="2">
    <source>
        <dbReference type="EMBL" id="EOD27901.1"/>
    </source>
</evidence>
<dbReference type="PANTHER" id="PTHR10336">
    <property type="entry name" value="PHOSPHOINOSITIDE-SPECIFIC PHOSPHOLIPASE C FAMILY PROTEIN"/>
    <property type="match status" value="1"/>
</dbReference>
<dbReference type="PROSITE" id="PS50007">
    <property type="entry name" value="PIPLC_X_DOMAIN"/>
    <property type="match status" value="1"/>
</dbReference>
<dbReference type="Gene3D" id="3.20.20.190">
    <property type="entry name" value="Phosphatidylinositol (PI) phosphodiesterase"/>
    <property type="match status" value="1"/>
</dbReference>
<dbReference type="KEGG" id="ehx:EMIHUDRAFT_123368"/>
<sequence length="166" mass="17153">MGNCFASGGAGVGYAAAEGKSESATLSEAGLTVDDLRHAPEHAALNSEAIDTELDTTQPLAHYLISSSHNTYMKGGQFTFTGGDVDHTMYATVIEGGCRCVEIDVYDATPASSDDCEVYHGNETLSGGSLSLRTVMATIAGALPANHLPLILNCENHLDGEAGGDT</sequence>
<dbReference type="SMART" id="SM00148">
    <property type="entry name" value="PLCXc"/>
    <property type="match status" value="1"/>
</dbReference>
<gene>
    <name evidence="2" type="ORF">EMIHUDRAFT_123368</name>
</gene>
<dbReference type="EMBL" id="KB865017">
    <property type="protein sequence ID" value="EOD27901.1"/>
    <property type="molecule type" value="Genomic_DNA"/>
</dbReference>
<feature type="non-terminal residue" evidence="2">
    <location>
        <position position="166"/>
    </location>
</feature>
<dbReference type="AlphaFoldDB" id="R1EY49"/>
<dbReference type="SUPFAM" id="SSF51695">
    <property type="entry name" value="PLC-like phosphodiesterases"/>
    <property type="match status" value="1"/>
</dbReference>
<dbReference type="InterPro" id="IPR017946">
    <property type="entry name" value="PLC-like_Pdiesterase_TIM-brl"/>
</dbReference>
<organism evidence="2">
    <name type="scientific">Emiliania huxleyi</name>
    <name type="common">Coccolithophore</name>
    <name type="synonym">Pontosphaera huxleyi</name>
    <dbReference type="NCBI Taxonomy" id="2903"/>
    <lineage>
        <taxon>Eukaryota</taxon>
        <taxon>Haptista</taxon>
        <taxon>Haptophyta</taxon>
        <taxon>Prymnesiophyceae</taxon>
        <taxon>Isochrysidales</taxon>
        <taxon>Noelaerhabdaceae</taxon>
        <taxon>Emiliania</taxon>
    </lineage>
</organism>
<protein>
    <recommendedName>
        <fullName evidence="1">Phosphatidylinositol-specific phospholipase C X domain-containing protein</fullName>
    </recommendedName>
</protein>
<dbReference type="HOGENOM" id="CLU_1615180_0_0_1"/>
<dbReference type="GeneID" id="17273449"/>
<dbReference type="Pfam" id="PF00388">
    <property type="entry name" value="PI-PLC-X"/>
    <property type="match status" value="1"/>
</dbReference>
<reference evidence="2" key="1">
    <citation type="submission" date="2012-07" db="EMBL/GenBank/DDBJ databases">
        <title>Genome variability drives Emilianias global distribution.</title>
        <authorList>
            <consortium name="DOE Joint Genome Institute"/>
            <person name="Read B."/>
            <person name="Kegel J."/>
            <person name="Klute M."/>
            <person name="Kuo A."/>
            <person name="Lefebvre S.C."/>
            <person name="Maumus F."/>
            <person name="Mayer C."/>
            <person name="Miller J."/>
            <person name="Allen A."/>
            <person name="Bidle K."/>
            <person name="Borodovsky M."/>
            <person name="Bowler C."/>
            <person name="Brownlee C."/>
            <person name="Claverie J.-M."/>
            <person name="Cock M."/>
            <person name="De Vargas C."/>
            <person name="Elias M."/>
            <person name="Frickenhaus S."/>
            <person name="Gladyshev V.N."/>
            <person name="Gonzalez K."/>
            <person name="Guda C."/>
            <person name="Hadaegh A."/>
            <person name="Herman E."/>
            <person name="Iglesias-Rodriguez D."/>
            <person name="Jones B."/>
            <person name="Lawson T."/>
            <person name="Leese F."/>
            <person name="Lin Y.-C."/>
            <person name="Lindquist E."/>
            <person name="Lobanov A."/>
            <person name="Lucas S."/>
            <person name="Malik S.-H.B."/>
            <person name="Marsh M.E."/>
            <person name="Mock T."/>
            <person name="Monier A."/>
            <person name="Moreau H."/>
            <person name="Mueller-Roeber B."/>
            <person name="Napier J."/>
            <person name="Ogata H."/>
            <person name="Parker M."/>
            <person name="Probert I."/>
            <person name="Quesneville H."/>
            <person name="Raines C."/>
            <person name="Rensing S."/>
            <person name="Riano-Pachon D.M."/>
            <person name="Richier S."/>
            <person name="Rokitta S."/>
            <person name="Salamov A."/>
            <person name="Sarno A.F."/>
            <person name="Schmutz J."/>
            <person name="Schroeder D."/>
            <person name="Shiraiwa Y."/>
            <person name="Soanes D.M."/>
            <person name="Valentin K."/>
            <person name="Van Der Giezen M."/>
            <person name="Van Der Peer Y."/>
            <person name="Vardi A."/>
            <person name="Verret F."/>
            <person name="Von Dassow P."/>
            <person name="Wheeler G."/>
            <person name="Williams B."/>
            <person name="Wilson W."/>
            <person name="Wolfe G."/>
            <person name="Wurch L.L."/>
            <person name="Young J."/>
            <person name="Dacks J.B."/>
            <person name="Delwiche C.F."/>
            <person name="Dyhrman S."/>
            <person name="Glockner G."/>
            <person name="John U."/>
            <person name="Richards T."/>
            <person name="Worden A.Z."/>
            <person name="Zhang X."/>
            <person name="Grigoriev I.V."/>
        </authorList>
    </citation>
    <scope>NUCLEOTIDE SEQUENCE</scope>
    <source>
        <strain evidence="2">CCMP1516</strain>
    </source>
</reference>